<gene>
    <name evidence="1" type="ORF">V6N11_057002</name>
</gene>
<dbReference type="Proteomes" id="UP001396334">
    <property type="component" value="Unassembled WGS sequence"/>
</dbReference>
<dbReference type="EMBL" id="JBBPBN010000009">
    <property type="protein sequence ID" value="KAK9032746.1"/>
    <property type="molecule type" value="Genomic_DNA"/>
</dbReference>
<protein>
    <submittedName>
        <fullName evidence="1">Uncharacterized protein</fullName>
    </submittedName>
</protein>
<name>A0ABR2T5G2_9ROSI</name>
<keyword evidence="2" id="KW-1185">Reference proteome</keyword>
<evidence type="ECO:0000313" key="2">
    <source>
        <dbReference type="Proteomes" id="UP001396334"/>
    </source>
</evidence>
<reference evidence="1 2" key="1">
    <citation type="journal article" date="2024" name="G3 (Bethesda)">
        <title>Genome assembly of Hibiscus sabdariffa L. provides insights into metabolisms of medicinal natural products.</title>
        <authorList>
            <person name="Kim T."/>
        </authorList>
    </citation>
    <scope>NUCLEOTIDE SEQUENCE [LARGE SCALE GENOMIC DNA]</scope>
    <source>
        <strain evidence="1">TK-2024</strain>
        <tissue evidence="1">Old leaves</tissue>
    </source>
</reference>
<sequence length="82" mass="9118">MVHVDVDKVREVIKGTGDSELEHQHHAEQASVHFELQESVVQAEKSLDLARRGKGEKSKKLTISSNKLDDLVETSNAGEIVR</sequence>
<organism evidence="1 2">
    <name type="scientific">Hibiscus sabdariffa</name>
    <name type="common">roselle</name>
    <dbReference type="NCBI Taxonomy" id="183260"/>
    <lineage>
        <taxon>Eukaryota</taxon>
        <taxon>Viridiplantae</taxon>
        <taxon>Streptophyta</taxon>
        <taxon>Embryophyta</taxon>
        <taxon>Tracheophyta</taxon>
        <taxon>Spermatophyta</taxon>
        <taxon>Magnoliopsida</taxon>
        <taxon>eudicotyledons</taxon>
        <taxon>Gunneridae</taxon>
        <taxon>Pentapetalae</taxon>
        <taxon>rosids</taxon>
        <taxon>malvids</taxon>
        <taxon>Malvales</taxon>
        <taxon>Malvaceae</taxon>
        <taxon>Malvoideae</taxon>
        <taxon>Hibiscus</taxon>
    </lineage>
</organism>
<accession>A0ABR2T5G2</accession>
<evidence type="ECO:0000313" key="1">
    <source>
        <dbReference type="EMBL" id="KAK9032746.1"/>
    </source>
</evidence>
<comment type="caution">
    <text evidence="1">The sequence shown here is derived from an EMBL/GenBank/DDBJ whole genome shotgun (WGS) entry which is preliminary data.</text>
</comment>
<proteinExistence type="predicted"/>